<gene>
    <name evidence="3" type="ORF">ACFSCX_15125</name>
</gene>
<name>A0ABW4LS13_9BACI</name>
<dbReference type="InterPro" id="IPR022123">
    <property type="entry name" value="DUF3658"/>
</dbReference>
<dbReference type="Pfam" id="PF08874">
    <property type="entry name" value="DUF1835"/>
    <property type="match status" value="1"/>
</dbReference>
<evidence type="ECO:0000259" key="2">
    <source>
        <dbReference type="Pfam" id="PF12395"/>
    </source>
</evidence>
<dbReference type="EMBL" id="JBHUEM010000024">
    <property type="protein sequence ID" value="MFD1737867.1"/>
    <property type="molecule type" value="Genomic_DNA"/>
</dbReference>
<organism evidence="3 4">
    <name type="scientific">Bacillus salitolerans</name>
    <dbReference type="NCBI Taxonomy" id="1437434"/>
    <lineage>
        <taxon>Bacteria</taxon>
        <taxon>Bacillati</taxon>
        <taxon>Bacillota</taxon>
        <taxon>Bacilli</taxon>
        <taxon>Bacillales</taxon>
        <taxon>Bacillaceae</taxon>
        <taxon>Bacillus</taxon>
    </lineage>
</organism>
<comment type="caution">
    <text evidence="3">The sequence shown here is derived from an EMBL/GenBank/DDBJ whole genome shotgun (WGS) entry which is preliminary data.</text>
</comment>
<sequence length="335" mass="39800">MVMEFRKSIDQLSSSEAKTLLLNMTLRMQVLLKSKDQKELKDLQELYNDLVQYHNLRKKPQRDYHTVHIVSSESIAGGLRVGLSSKHKVIGFPDFFTIGPIWDLHKEEGFQNRYQWLKDHINFPRDYLEEEYEYNFRHALEEIQAIPEHFPIVIWTSQNPGEQTGLRFFLHLLKKKENRIFVINTSLAYQELFNTKDTKYLIHHTGEVHPDKLRMIFEQNRAPLSNHKKDKLELEWNELCKSQEVLRILNNDIITGISENYYDPHIVTTAKRLQQIKGNQEFINAARIIGEVYGQMERAIDDEFLEYRLRSLVYKGVFEIKGVPKGMRYYKVRLK</sequence>
<evidence type="ECO:0000313" key="4">
    <source>
        <dbReference type="Proteomes" id="UP001597214"/>
    </source>
</evidence>
<dbReference type="InterPro" id="IPR014973">
    <property type="entry name" value="DUF1835"/>
</dbReference>
<keyword evidence="4" id="KW-1185">Reference proteome</keyword>
<reference evidence="4" key="1">
    <citation type="journal article" date="2019" name="Int. J. Syst. Evol. Microbiol.">
        <title>The Global Catalogue of Microorganisms (GCM) 10K type strain sequencing project: providing services to taxonomists for standard genome sequencing and annotation.</title>
        <authorList>
            <consortium name="The Broad Institute Genomics Platform"/>
            <consortium name="The Broad Institute Genome Sequencing Center for Infectious Disease"/>
            <person name="Wu L."/>
            <person name="Ma J."/>
        </authorList>
    </citation>
    <scope>NUCLEOTIDE SEQUENCE [LARGE SCALE GENOMIC DNA]</scope>
    <source>
        <strain evidence="4">CCUG 49339</strain>
    </source>
</reference>
<protein>
    <submittedName>
        <fullName evidence="3">DUF1835 domain-containing protein</fullName>
    </submittedName>
</protein>
<proteinExistence type="predicted"/>
<dbReference type="RefSeq" id="WP_377929086.1">
    <property type="nucleotide sequence ID" value="NZ_JBHUEM010000024.1"/>
</dbReference>
<dbReference type="Proteomes" id="UP001597214">
    <property type="component" value="Unassembled WGS sequence"/>
</dbReference>
<accession>A0ABW4LS13</accession>
<feature type="domain" description="DUF1835" evidence="1">
    <location>
        <begin position="67"/>
        <end position="185"/>
    </location>
</feature>
<evidence type="ECO:0000259" key="1">
    <source>
        <dbReference type="Pfam" id="PF08874"/>
    </source>
</evidence>
<feature type="domain" description="DUF3658" evidence="2">
    <location>
        <begin position="220"/>
        <end position="331"/>
    </location>
</feature>
<evidence type="ECO:0000313" key="3">
    <source>
        <dbReference type="EMBL" id="MFD1737867.1"/>
    </source>
</evidence>
<dbReference type="Pfam" id="PF12395">
    <property type="entry name" value="DUF3658"/>
    <property type="match status" value="1"/>
</dbReference>